<dbReference type="PANTHER" id="PTHR42918:SF6">
    <property type="entry name" value="ELONGATION FACTOR P--(R)-BETA-LYSINE LIGASE"/>
    <property type="match status" value="1"/>
</dbReference>
<organism evidence="5 6">
    <name type="scientific">Candidatus Gottesmanbacteria bacterium GW2011_GWB1_43_11</name>
    <dbReference type="NCBI Taxonomy" id="1618446"/>
    <lineage>
        <taxon>Bacteria</taxon>
        <taxon>Candidatus Gottesmaniibacteriota</taxon>
    </lineage>
</organism>
<protein>
    <submittedName>
        <fullName evidence="5">Lysyl-tRNA synthetase</fullName>
    </submittedName>
</protein>
<dbReference type="Pfam" id="PF00152">
    <property type="entry name" value="tRNA-synt_2"/>
    <property type="match status" value="1"/>
</dbReference>
<dbReference type="InterPro" id="IPR045864">
    <property type="entry name" value="aa-tRNA-synth_II/BPL/LPL"/>
</dbReference>
<evidence type="ECO:0000313" key="6">
    <source>
        <dbReference type="Proteomes" id="UP000034050"/>
    </source>
</evidence>
<dbReference type="PROSITE" id="PS50862">
    <property type="entry name" value="AA_TRNA_LIGASE_II"/>
    <property type="match status" value="1"/>
</dbReference>
<dbReference type="EMBL" id="LCFD01000016">
    <property type="protein sequence ID" value="KKS85644.1"/>
    <property type="molecule type" value="Genomic_DNA"/>
</dbReference>
<dbReference type="GO" id="GO:0004824">
    <property type="term" value="F:lysine-tRNA ligase activity"/>
    <property type="evidence" value="ECO:0007669"/>
    <property type="project" value="TreeGrafter"/>
</dbReference>
<keyword evidence="3" id="KW-0067">ATP-binding</keyword>
<dbReference type="PANTHER" id="PTHR42918">
    <property type="entry name" value="LYSYL-TRNA SYNTHETASE"/>
    <property type="match status" value="1"/>
</dbReference>
<reference evidence="5 6" key="1">
    <citation type="journal article" date="2015" name="Nature">
        <title>rRNA introns, odd ribosomes, and small enigmatic genomes across a large radiation of phyla.</title>
        <authorList>
            <person name="Brown C.T."/>
            <person name="Hug L.A."/>
            <person name="Thomas B.C."/>
            <person name="Sharon I."/>
            <person name="Castelle C.J."/>
            <person name="Singh A."/>
            <person name="Wilkins M.J."/>
            <person name="Williams K.H."/>
            <person name="Banfield J.F."/>
        </authorList>
    </citation>
    <scope>NUCLEOTIDE SEQUENCE [LARGE SCALE GENOMIC DNA]</scope>
</reference>
<comment type="caution">
    <text evidence="5">The sequence shown here is derived from an EMBL/GenBank/DDBJ whole genome shotgun (WGS) entry which is preliminary data.</text>
</comment>
<dbReference type="InterPro" id="IPR004364">
    <property type="entry name" value="Aa-tRNA-synt_II"/>
</dbReference>
<dbReference type="AlphaFoldDB" id="A0A0G1CJH9"/>
<sequence length="258" mass="30019">MNTWQKLKQQPKLFKRYFVREQIFAAIREFFAKKQTHEVEVPLLAPSLPAESYLEVFETTLLDRHRHPKRAFLTTSPEMFLKKLLVAGIGSCFSLTKSFRNTEGESNTHNPEFTILEWYEVGKDYKDVMKTTEELVCYIYDKLFSSSVARSDHNRHTELVSASKKSSHIRSNSKLILNYQNQVIDLTPPWERISMTEAFAKYARIDLEKLLDLKSLQTVVRKKGYQVGEGETWEELFHQIYLNEVVPTGSLGSQTQSK</sequence>
<evidence type="ECO:0000259" key="4">
    <source>
        <dbReference type="PROSITE" id="PS50862"/>
    </source>
</evidence>
<dbReference type="GO" id="GO:0000049">
    <property type="term" value="F:tRNA binding"/>
    <property type="evidence" value="ECO:0007669"/>
    <property type="project" value="TreeGrafter"/>
</dbReference>
<dbReference type="Proteomes" id="UP000034050">
    <property type="component" value="Unassembled WGS sequence"/>
</dbReference>
<evidence type="ECO:0000313" key="5">
    <source>
        <dbReference type="EMBL" id="KKS85644.1"/>
    </source>
</evidence>
<proteinExistence type="predicted"/>
<gene>
    <name evidence="5" type="ORF">UV61_C0016G0016</name>
</gene>
<evidence type="ECO:0000256" key="2">
    <source>
        <dbReference type="ARBA" id="ARBA00022741"/>
    </source>
</evidence>
<dbReference type="Gene3D" id="3.30.930.10">
    <property type="entry name" value="Bira Bifunctional Protein, Domain 2"/>
    <property type="match status" value="1"/>
</dbReference>
<accession>A0A0G1CJH9</accession>
<name>A0A0G1CJH9_9BACT</name>
<feature type="domain" description="Aminoacyl-transfer RNA synthetases class-II family profile" evidence="4">
    <location>
        <begin position="19"/>
        <end position="228"/>
    </location>
</feature>
<keyword evidence="2" id="KW-0547">Nucleotide-binding</keyword>
<keyword evidence="5" id="KW-0030">Aminoacyl-tRNA synthetase</keyword>
<dbReference type="GO" id="GO:0005829">
    <property type="term" value="C:cytosol"/>
    <property type="evidence" value="ECO:0007669"/>
    <property type="project" value="TreeGrafter"/>
</dbReference>
<dbReference type="GO" id="GO:0006430">
    <property type="term" value="P:lysyl-tRNA aminoacylation"/>
    <property type="evidence" value="ECO:0007669"/>
    <property type="project" value="TreeGrafter"/>
</dbReference>
<evidence type="ECO:0000256" key="1">
    <source>
        <dbReference type="ARBA" id="ARBA00022598"/>
    </source>
</evidence>
<keyword evidence="1" id="KW-0436">Ligase</keyword>
<dbReference type="SUPFAM" id="SSF55681">
    <property type="entry name" value="Class II aaRS and biotin synthetases"/>
    <property type="match status" value="1"/>
</dbReference>
<evidence type="ECO:0000256" key="3">
    <source>
        <dbReference type="ARBA" id="ARBA00022840"/>
    </source>
</evidence>
<dbReference type="GO" id="GO:0005524">
    <property type="term" value="F:ATP binding"/>
    <property type="evidence" value="ECO:0007669"/>
    <property type="project" value="InterPro"/>
</dbReference>
<dbReference type="STRING" id="1618446.UV61_C0016G0016"/>
<dbReference type="InterPro" id="IPR006195">
    <property type="entry name" value="aa-tRNA-synth_II"/>
</dbReference>